<evidence type="ECO:0000313" key="2">
    <source>
        <dbReference type="Proteomes" id="UP000283644"/>
    </source>
</evidence>
<gene>
    <name evidence="1" type="ORF">D0Z08_19675</name>
</gene>
<evidence type="ECO:0000313" key="1">
    <source>
        <dbReference type="EMBL" id="RHW25448.1"/>
    </source>
</evidence>
<protein>
    <submittedName>
        <fullName evidence="1">Uncharacterized protein</fullName>
    </submittedName>
</protein>
<accession>A0A417XYK0</accession>
<dbReference type="OrthoDB" id="9959249at2"/>
<reference evidence="1 2" key="1">
    <citation type="submission" date="2018-09" db="EMBL/GenBank/DDBJ databases">
        <title>Genome sequencing of Nocardioides immobilis CCTCC AB 2017083 for comparison to Nocardioides silvaticus.</title>
        <authorList>
            <person name="Li C."/>
            <person name="Wang G."/>
        </authorList>
    </citation>
    <scope>NUCLEOTIDE SEQUENCE [LARGE SCALE GENOMIC DNA]</scope>
    <source>
        <strain evidence="1 2">CCTCC AB 2017083</strain>
    </source>
</reference>
<proteinExistence type="predicted"/>
<name>A0A417XYK0_9ACTN</name>
<dbReference type="AlphaFoldDB" id="A0A417XYK0"/>
<keyword evidence="2" id="KW-1185">Reference proteome</keyword>
<dbReference type="EMBL" id="QXGH01000024">
    <property type="protein sequence ID" value="RHW25448.1"/>
    <property type="molecule type" value="Genomic_DNA"/>
</dbReference>
<comment type="caution">
    <text evidence="1">The sequence shown here is derived from an EMBL/GenBank/DDBJ whole genome shotgun (WGS) entry which is preliminary data.</text>
</comment>
<dbReference type="RefSeq" id="WP_118926963.1">
    <property type="nucleotide sequence ID" value="NZ_QXGH01000024.1"/>
</dbReference>
<organism evidence="1 2">
    <name type="scientific">Nocardioides immobilis</name>
    <dbReference type="NCBI Taxonomy" id="2049295"/>
    <lineage>
        <taxon>Bacteria</taxon>
        <taxon>Bacillati</taxon>
        <taxon>Actinomycetota</taxon>
        <taxon>Actinomycetes</taxon>
        <taxon>Propionibacteriales</taxon>
        <taxon>Nocardioidaceae</taxon>
        <taxon>Nocardioides</taxon>
    </lineage>
</organism>
<sequence length="84" mass="9618">MNAREYVANFTRRILQEALSSAMPAHYERRAAQFEAVGTPRCSEAAHACRNAAEFWRRYGHELVVDELDMVLAEPEFTSRGWTA</sequence>
<dbReference type="Proteomes" id="UP000283644">
    <property type="component" value="Unassembled WGS sequence"/>
</dbReference>